<protein>
    <submittedName>
        <fullName evidence="7">Taurine dioxygenase</fullName>
    </submittedName>
</protein>
<dbReference type="EMBL" id="SMAJ01000008">
    <property type="protein sequence ID" value="TCT06298.1"/>
    <property type="molecule type" value="Genomic_DNA"/>
</dbReference>
<evidence type="ECO:0000256" key="1">
    <source>
        <dbReference type="ARBA" id="ARBA00005896"/>
    </source>
</evidence>
<proteinExistence type="inferred from homology"/>
<dbReference type="Pfam" id="PF02668">
    <property type="entry name" value="TauD"/>
    <property type="match status" value="1"/>
</dbReference>
<comment type="caution">
    <text evidence="7">The sequence shown here is derived from an EMBL/GenBank/DDBJ whole genome shotgun (WGS) entry which is preliminary data.</text>
</comment>
<evidence type="ECO:0000259" key="6">
    <source>
        <dbReference type="Pfam" id="PF02668"/>
    </source>
</evidence>
<dbReference type="Gene3D" id="3.60.130.10">
    <property type="entry name" value="Clavaminate synthase-like"/>
    <property type="match status" value="1"/>
</dbReference>
<name>A0A4V2UY70_9BURK</name>
<dbReference type="Proteomes" id="UP000295525">
    <property type="component" value="Unassembled WGS sequence"/>
</dbReference>
<dbReference type="SUPFAM" id="SSF51197">
    <property type="entry name" value="Clavaminate synthase-like"/>
    <property type="match status" value="1"/>
</dbReference>
<dbReference type="InterPro" id="IPR051178">
    <property type="entry name" value="TfdA_dioxygenase"/>
</dbReference>
<evidence type="ECO:0000256" key="3">
    <source>
        <dbReference type="ARBA" id="ARBA00022964"/>
    </source>
</evidence>
<dbReference type="InterPro" id="IPR042098">
    <property type="entry name" value="TauD-like_sf"/>
</dbReference>
<evidence type="ECO:0000256" key="2">
    <source>
        <dbReference type="ARBA" id="ARBA00022723"/>
    </source>
</evidence>
<dbReference type="GO" id="GO:0016706">
    <property type="term" value="F:2-oxoglutarate-dependent dioxygenase activity"/>
    <property type="evidence" value="ECO:0007669"/>
    <property type="project" value="UniProtKB-ARBA"/>
</dbReference>
<dbReference type="PANTHER" id="PTHR43779">
    <property type="entry name" value="DIOXYGENASE RV0097-RELATED"/>
    <property type="match status" value="1"/>
</dbReference>
<feature type="domain" description="TauD/TfdA-like" evidence="6">
    <location>
        <begin position="10"/>
        <end position="281"/>
    </location>
</feature>
<accession>A0A4V2UY70</accession>
<keyword evidence="5" id="KW-0408">Iron</keyword>
<keyword evidence="8" id="KW-1185">Reference proteome</keyword>
<evidence type="ECO:0000256" key="5">
    <source>
        <dbReference type="ARBA" id="ARBA00023004"/>
    </source>
</evidence>
<dbReference type="AlphaFoldDB" id="A0A4V2UY70"/>
<comment type="similarity">
    <text evidence="1">Belongs to the TfdA dioxygenase family.</text>
</comment>
<evidence type="ECO:0000313" key="7">
    <source>
        <dbReference type="EMBL" id="TCT06298.1"/>
    </source>
</evidence>
<keyword evidence="4" id="KW-0560">Oxidoreductase</keyword>
<dbReference type="GO" id="GO:0046872">
    <property type="term" value="F:metal ion binding"/>
    <property type="evidence" value="ECO:0007669"/>
    <property type="project" value="UniProtKB-KW"/>
</dbReference>
<keyword evidence="3 7" id="KW-0223">Dioxygenase</keyword>
<dbReference type="InterPro" id="IPR003819">
    <property type="entry name" value="TauD/TfdA-like"/>
</dbReference>
<keyword evidence="2" id="KW-0479">Metal-binding</keyword>
<evidence type="ECO:0000313" key="8">
    <source>
        <dbReference type="Proteomes" id="UP000295525"/>
    </source>
</evidence>
<dbReference type="PANTHER" id="PTHR43779:SF3">
    <property type="entry name" value="(3R)-3-[(CARBOXYMETHYL)AMINO]FATTY ACID OXYGENASE_DECARBOXYLASE"/>
    <property type="match status" value="1"/>
</dbReference>
<organism evidence="7 8">
    <name type="scientific">Paralcaligenes ureilyticus</name>
    <dbReference type="NCBI Taxonomy" id="627131"/>
    <lineage>
        <taxon>Bacteria</taxon>
        <taxon>Pseudomonadati</taxon>
        <taxon>Pseudomonadota</taxon>
        <taxon>Betaproteobacteria</taxon>
        <taxon>Burkholderiales</taxon>
        <taxon>Alcaligenaceae</taxon>
        <taxon>Paralcaligenes</taxon>
    </lineage>
</organism>
<sequence>MKIIPKIDGFGADVLDCPSGLVVSEDDLEQIMRAWMKHSILCFRAVNMSPEEHVRFSRRLGSLHIMRPFKFNLDGYPEVFVVSNASKVDPSKPVAGDAEGDAGLRRVGEGFHTDGEDKAIPNGGSFLYARQVPPERGDTLFVDMYSVYEALPQSVKEIIAGRRVRYSRIDLHLTHYPLMAPLTEEEKRERPDVYHPLTRQHPLSRRTSLYIGRWACDVEGLPFNESKELITFLQDFAKHPQFIYTHKWSSGDAVLWDNRCTQHCATGFDDTKYVRTMHRTTLEGELPVMAQSSAGVQVALLNEYSVS</sequence>
<dbReference type="RefSeq" id="WP_165931012.1">
    <property type="nucleotide sequence ID" value="NZ_SMAJ01000008.1"/>
</dbReference>
<gene>
    <name evidence="7" type="ORF">EDC26_10834</name>
</gene>
<reference evidence="7 8" key="1">
    <citation type="submission" date="2019-03" db="EMBL/GenBank/DDBJ databases">
        <title>Genomic Encyclopedia of Type Strains, Phase IV (KMG-IV): sequencing the most valuable type-strain genomes for metagenomic binning, comparative biology and taxonomic classification.</title>
        <authorList>
            <person name="Goeker M."/>
        </authorList>
    </citation>
    <scope>NUCLEOTIDE SEQUENCE [LARGE SCALE GENOMIC DNA]</scope>
    <source>
        <strain evidence="7 8">DSM 24591</strain>
    </source>
</reference>
<evidence type="ECO:0000256" key="4">
    <source>
        <dbReference type="ARBA" id="ARBA00023002"/>
    </source>
</evidence>